<dbReference type="SUPFAM" id="SSF52540">
    <property type="entry name" value="P-loop containing nucleoside triphosphate hydrolases"/>
    <property type="match status" value="1"/>
</dbReference>
<dbReference type="PROSITE" id="PS51199">
    <property type="entry name" value="SF4_HELICASE"/>
    <property type="match status" value="1"/>
</dbReference>
<dbReference type="PANTHER" id="PTHR30153">
    <property type="entry name" value="REPLICATIVE DNA HELICASE DNAB"/>
    <property type="match status" value="1"/>
</dbReference>
<dbReference type="InterPro" id="IPR003593">
    <property type="entry name" value="AAA+_ATPase"/>
</dbReference>
<evidence type="ECO:0000259" key="2">
    <source>
        <dbReference type="PROSITE" id="PS51199"/>
    </source>
</evidence>
<dbReference type="InterPro" id="IPR027417">
    <property type="entry name" value="P-loop_NTPase"/>
</dbReference>
<evidence type="ECO:0000256" key="1">
    <source>
        <dbReference type="ARBA" id="ARBA00022515"/>
    </source>
</evidence>
<dbReference type="GO" id="GO:1990077">
    <property type="term" value="C:primosome complex"/>
    <property type="evidence" value="ECO:0007669"/>
    <property type="project" value="UniProtKB-KW"/>
</dbReference>
<dbReference type="OrthoDB" id="4836904at2"/>
<gene>
    <name evidence="3" type="ORF">EKO23_20645</name>
</gene>
<reference evidence="3 4" key="1">
    <citation type="submission" date="2019-01" db="EMBL/GenBank/DDBJ databases">
        <title>Nocardioides guangzhouensis sp. nov., an actinobacterium isolated from soil.</title>
        <authorList>
            <person name="Fu Y."/>
            <person name="Cai Y."/>
            <person name="Lin Z."/>
            <person name="Chen P."/>
        </authorList>
    </citation>
    <scope>NUCLEOTIDE SEQUENCE [LARGE SCALE GENOMIC DNA]</scope>
    <source>
        <strain evidence="3 4">130</strain>
    </source>
</reference>
<evidence type="ECO:0000313" key="4">
    <source>
        <dbReference type="Proteomes" id="UP000295198"/>
    </source>
</evidence>
<dbReference type="Pfam" id="PF03796">
    <property type="entry name" value="DnaB_C"/>
    <property type="match status" value="2"/>
</dbReference>
<comment type="caution">
    <text evidence="3">The sequence shown here is derived from an EMBL/GenBank/DDBJ whole genome shotgun (WGS) entry which is preliminary data.</text>
</comment>
<keyword evidence="3" id="KW-0067">ATP-binding</keyword>
<dbReference type="PANTHER" id="PTHR30153:SF2">
    <property type="entry name" value="REPLICATIVE DNA HELICASE"/>
    <property type="match status" value="1"/>
</dbReference>
<dbReference type="Gene3D" id="3.40.50.300">
    <property type="entry name" value="P-loop containing nucleotide triphosphate hydrolases"/>
    <property type="match status" value="1"/>
</dbReference>
<dbReference type="GO" id="GO:0005524">
    <property type="term" value="F:ATP binding"/>
    <property type="evidence" value="ECO:0007669"/>
    <property type="project" value="InterPro"/>
</dbReference>
<evidence type="ECO:0000313" key="3">
    <source>
        <dbReference type="EMBL" id="RYP82923.1"/>
    </source>
</evidence>
<accession>A0A4Q4Z5E9</accession>
<dbReference type="SMART" id="SM00382">
    <property type="entry name" value="AAA"/>
    <property type="match status" value="1"/>
</dbReference>
<keyword evidence="3" id="KW-0378">Hydrolase</keyword>
<dbReference type="GO" id="GO:0005829">
    <property type="term" value="C:cytosol"/>
    <property type="evidence" value="ECO:0007669"/>
    <property type="project" value="TreeGrafter"/>
</dbReference>
<dbReference type="EMBL" id="SDKM01000040">
    <property type="protein sequence ID" value="RYP82923.1"/>
    <property type="molecule type" value="Genomic_DNA"/>
</dbReference>
<sequence length="333" mass="36750">MDLQMQSLSDVLTRAENRLRGSAHAPARIWPTGFDPLDHHLMGGFRAGELILIAGPQGLGKTTWALQVGRNIARDGRPVAYFCFEHDPQSLLERLVALEAGEAGGFDAPDLRRIRSAFEPGDHRNGTVGDRLSDKRGGAEAVERVAVYADRYHLHRSSGRSTSLDVIRDAVEQIGRDCGQLPFVVVDYLQKAHVPGGPPLEEDRITIVVEGLKDMALDLDIPILAVAAGDKQGISSGRRMRAAHLRGSSALAYEADALLILNNKFDVVARHHLVYDLGNAERFKSWAVLSIEKNRSGVDKVDMEFRTRLDQSRFEQQGGMVGEQLVDERLFVD</sequence>
<keyword evidence="1" id="KW-0639">Primosome</keyword>
<dbReference type="Proteomes" id="UP000295198">
    <property type="component" value="Unassembled WGS sequence"/>
</dbReference>
<proteinExistence type="predicted"/>
<dbReference type="GO" id="GO:0003678">
    <property type="term" value="F:DNA helicase activity"/>
    <property type="evidence" value="ECO:0007669"/>
    <property type="project" value="InterPro"/>
</dbReference>
<dbReference type="GO" id="GO:0006269">
    <property type="term" value="P:DNA replication, synthesis of primer"/>
    <property type="evidence" value="ECO:0007669"/>
    <property type="project" value="UniProtKB-KW"/>
</dbReference>
<organism evidence="3 4">
    <name type="scientific">Nocardioides guangzhouensis</name>
    <dbReference type="NCBI Taxonomy" id="2497878"/>
    <lineage>
        <taxon>Bacteria</taxon>
        <taxon>Bacillati</taxon>
        <taxon>Actinomycetota</taxon>
        <taxon>Actinomycetes</taxon>
        <taxon>Propionibacteriales</taxon>
        <taxon>Nocardioidaceae</taxon>
        <taxon>Nocardioides</taxon>
    </lineage>
</organism>
<protein>
    <submittedName>
        <fullName evidence="3">Helicase DnaB</fullName>
    </submittedName>
</protein>
<name>A0A4Q4Z5E9_9ACTN</name>
<dbReference type="AlphaFoldDB" id="A0A4Q4Z5E9"/>
<feature type="domain" description="SF4 helicase" evidence="2">
    <location>
        <begin position="23"/>
        <end position="321"/>
    </location>
</feature>
<keyword evidence="3" id="KW-0547">Nucleotide-binding</keyword>
<dbReference type="InterPro" id="IPR007694">
    <property type="entry name" value="DNA_helicase_DnaB-like_C"/>
</dbReference>
<dbReference type="RefSeq" id="WP_134720245.1">
    <property type="nucleotide sequence ID" value="NZ_SDKM01000040.1"/>
</dbReference>
<keyword evidence="4" id="KW-1185">Reference proteome</keyword>
<keyword evidence="3" id="KW-0347">Helicase</keyword>